<feature type="region of interest" description="Disordered" evidence="5">
    <location>
        <begin position="377"/>
        <end position="596"/>
    </location>
</feature>
<dbReference type="Pfam" id="PF00307">
    <property type="entry name" value="CH"/>
    <property type="match status" value="1"/>
</dbReference>
<feature type="domain" description="GAR" evidence="7">
    <location>
        <begin position="201"/>
        <end position="288"/>
    </location>
</feature>
<dbReference type="PROSITE" id="PS50021">
    <property type="entry name" value="CH"/>
    <property type="match status" value="1"/>
</dbReference>
<dbReference type="InterPro" id="IPR036534">
    <property type="entry name" value="GAR_dom_sf"/>
</dbReference>
<dbReference type="CDD" id="cd21268">
    <property type="entry name" value="CH_GAS2L1_2"/>
    <property type="match status" value="1"/>
</dbReference>
<feature type="region of interest" description="Disordered" evidence="5">
    <location>
        <begin position="1"/>
        <end position="22"/>
    </location>
</feature>
<dbReference type="InterPro" id="IPR036872">
    <property type="entry name" value="CH_dom_sf"/>
</dbReference>
<evidence type="ECO:0000256" key="3">
    <source>
        <dbReference type="ARBA" id="ARBA00023212"/>
    </source>
</evidence>
<feature type="region of interest" description="Disordered" evidence="5">
    <location>
        <begin position="681"/>
        <end position="746"/>
    </location>
</feature>
<feature type="domain" description="Calponin-homology (CH)" evidence="6">
    <location>
        <begin position="32"/>
        <end position="159"/>
    </location>
</feature>
<keyword evidence="2" id="KW-0963">Cytoplasm</keyword>
<dbReference type="Gene3D" id="1.10.418.10">
    <property type="entry name" value="Calponin-like domain"/>
    <property type="match status" value="1"/>
</dbReference>
<evidence type="ECO:0000259" key="7">
    <source>
        <dbReference type="PROSITE" id="PS51460"/>
    </source>
</evidence>
<keyword evidence="9" id="KW-1185">Reference proteome</keyword>
<feature type="compositionally biased region" description="Polar residues" evidence="5">
    <location>
        <begin position="381"/>
        <end position="397"/>
    </location>
</feature>
<accession>A0ABQ0FBM5</accession>
<dbReference type="SMART" id="SM00033">
    <property type="entry name" value="CH"/>
    <property type="match status" value="1"/>
</dbReference>
<dbReference type="SUPFAM" id="SSF47576">
    <property type="entry name" value="Calponin-homology domain, CH-domain"/>
    <property type="match status" value="1"/>
</dbReference>
<dbReference type="InterPro" id="IPR001715">
    <property type="entry name" value="CH_dom"/>
</dbReference>
<feature type="compositionally biased region" description="Polar residues" evidence="5">
    <location>
        <begin position="488"/>
        <end position="501"/>
    </location>
</feature>
<comment type="subcellular location">
    <subcellularLocation>
        <location evidence="1">Cytoplasm</location>
        <location evidence="1">Cytoskeleton</location>
    </subcellularLocation>
</comment>
<feature type="region of interest" description="Disordered" evidence="5">
    <location>
        <begin position="297"/>
        <end position="364"/>
    </location>
</feature>
<proteinExistence type="inferred from homology"/>
<comment type="caution">
    <text evidence="8">The sequence shown here is derived from an EMBL/GenBank/DDBJ whole genome shotgun (WGS) entry which is preliminary data.</text>
</comment>
<keyword evidence="3" id="KW-0206">Cytoskeleton</keyword>
<evidence type="ECO:0000259" key="6">
    <source>
        <dbReference type="PROSITE" id="PS50021"/>
    </source>
</evidence>
<reference evidence="8 9" key="1">
    <citation type="submission" date="2024-08" db="EMBL/GenBank/DDBJ databases">
        <title>The draft genome of Apodemus speciosus.</title>
        <authorList>
            <person name="Nabeshima K."/>
            <person name="Suzuki S."/>
            <person name="Onuma M."/>
        </authorList>
    </citation>
    <scope>NUCLEOTIDE SEQUENCE [LARGE SCALE GENOMIC DNA]</scope>
    <source>
        <strain evidence="8">IB14-021</strain>
    </source>
</reference>
<evidence type="ECO:0000313" key="9">
    <source>
        <dbReference type="Proteomes" id="UP001623349"/>
    </source>
</evidence>
<dbReference type="SUPFAM" id="SSF143575">
    <property type="entry name" value="GAS2 domain-like"/>
    <property type="match status" value="1"/>
</dbReference>
<evidence type="ECO:0000256" key="1">
    <source>
        <dbReference type="ARBA" id="ARBA00004245"/>
    </source>
</evidence>
<dbReference type="Pfam" id="PF02187">
    <property type="entry name" value="GAS2"/>
    <property type="match status" value="2"/>
</dbReference>
<evidence type="ECO:0000313" key="8">
    <source>
        <dbReference type="EMBL" id="GAB1296585.1"/>
    </source>
</evidence>
<dbReference type="InterPro" id="IPR003108">
    <property type="entry name" value="GAR_dom"/>
</dbReference>
<dbReference type="PANTHER" id="PTHR46756">
    <property type="entry name" value="TRANSGELIN"/>
    <property type="match status" value="1"/>
</dbReference>
<comment type="similarity">
    <text evidence="4">Belongs to the GAS2 family.</text>
</comment>
<dbReference type="PANTHER" id="PTHR46756:SF14">
    <property type="entry name" value="GAS2-LIKE PROTEIN 2"/>
    <property type="match status" value="1"/>
</dbReference>
<protein>
    <submittedName>
        <fullName evidence="8">GAS2-like protein 2</fullName>
    </submittedName>
</protein>
<dbReference type="Proteomes" id="UP001623349">
    <property type="component" value="Unassembled WGS sequence"/>
</dbReference>
<evidence type="ECO:0000256" key="5">
    <source>
        <dbReference type="SAM" id="MobiDB-lite"/>
    </source>
</evidence>
<dbReference type="EMBL" id="BAAFST010000011">
    <property type="protein sequence ID" value="GAB1296585.1"/>
    <property type="molecule type" value="Genomic_DNA"/>
</dbReference>
<sequence length="761" mass="82945">MSQHVGHGRRPRTPGPPVRSIRPFKSSEQYLEAMKEDLAEWLRDLYGLDIDAANFLRVLETGLVLCRHANTVTEKALAFLAEAPERAQKIPMPQAGVFCNGAAQPGTFQARDNISNFIQWCRKEMGIQEVLMFETEDLVLRKNVKSVVLCLLELGRRAWRFGVAAPALVHLEEEIDEELRRDLALPSPDPPPPVPPTRKPCHFHNLDQMVQSLVSHCTCPVQFSMVKLSEGKYRVGDSNTLIFIRVQPAPPSTTTETRAEILRSHVMVRVGGGWDTLGHYLDKHDPCRCTSLSHKPGSFLKPPGPPVQHEVKVQDGSSQPEPTMTISRSQSPLPPVDWKTYTSSSRKLRPPTPSSPGPHNESPVRARTLREMAPLLRSQEKPTPSQRMSSPGPQFSPTYRGPHLQSTLSEKRANRWPGELPRGRTPTLWAHKEADSRGAHTKAPTPQGLQIPEATSEKTSVRGPSPPPRSSSLAGPHTVWLLHRGGSPQPSEPTSVQSSSPGKGLTKIPLRLSPAQPPTPGRSSLGAEGGDPMGRGSISSRALAGNLDRPTHGPRSVEASRDHQTDIQVTSETEDPRSLGTQKWKDRHTSPPLGRTREQALYDNLKEEVVANMKLLEVRTACTQGARSQAIPRSGVYVPGLGGRWPEPGGPYDKVIQELVQGPPPLLKVDLKAWKVGSECPSRPIVDPGSPKEKLGSGERVTGIKGSPSAEVRTMSSARGQDCSTMPASANPEAPTHSCSGPSSDKAKVCLAEAETQNQAP</sequence>
<organism evidence="8 9">
    <name type="scientific">Apodemus speciosus</name>
    <name type="common">Large Japanese field mouse</name>
    <dbReference type="NCBI Taxonomy" id="105296"/>
    <lineage>
        <taxon>Eukaryota</taxon>
        <taxon>Metazoa</taxon>
        <taxon>Chordata</taxon>
        <taxon>Craniata</taxon>
        <taxon>Vertebrata</taxon>
        <taxon>Euteleostomi</taxon>
        <taxon>Mammalia</taxon>
        <taxon>Eutheria</taxon>
        <taxon>Euarchontoglires</taxon>
        <taxon>Glires</taxon>
        <taxon>Rodentia</taxon>
        <taxon>Myomorpha</taxon>
        <taxon>Muroidea</taxon>
        <taxon>Muridae</taxon>
        <taxon>Murinae</taxon>
        <taxon>Apodemus</taxon>
    </lineage>
</organism>
<dbReference type="PROSITE" id="PS51460">
    <property type="entry name" value="GAR"/>
    <property type="match status" value="1"/>
</dbReference>
<feature type="compositionally biased region" description="Basic and acidic residues" evidence="5">
    <location>
        <begin position="583"/>
        <end position="596"/>
    </location>
</feature>
<feature type="compositionally biased region" description="Polar residues" evidence="5">
    <location>
        <begin position="714"/>
        <end position="728"/>
    </location>
</feature>
<dbReference type="Gene3D" id="3.30.920.20">
    <property type="entry name" value="Gas2-like domain"/>
    <property type="match status" value="1"/>
</dbReference>
<evidence type="ECO:0000256" key="2">
    <source>
        <dbReference type="ARBA" id="ARBA00022490"/>
    </source>
</evidence>
<evidence type="ECO:0000256" key="4">
    <source>
        <dbReference type="ARBA" id="ARBA00038441"/>
    </source>
</evidence>
<gene>
    <name evidence="8" type="ORF">APTSU1_001182000</name>
</gene>
<dbReference type="SMART" id="SM00243">
    <property type="entry name" value="GAS2"/>
    <property type="match status" value="1"/>
</dbReference>
<feature type="compositionally biased region" description="Polar residues" evidence="5">
    <location>
        <begin position="315"/>
        <end position="331"/>
    </location>
</feature>
<feature type="compositionally biased region" description="Basic residues" evidence="5">
    <location>
        <begin position="1"/>
        <end position="12"/>
    </location>
</feature>
<name>A0ABQ0FBM5_APOSI</name>